<evidence type="ECO:0000313" key="3">
    <source>
        <dbReference type="Proteomes" id="UP000008136"/>
    </source>
</evidence>
<dbReference type="PANTHER" id="PTHR37525">
    <property type="entry name" value="UPF0175 PROTEIN SSL1255"/>
    <property type="match status" value="1"/>
</dbReference>
<comment type="similarity">
    <text evidence="1">Belongs to the UPF0175 family.</text>
</comment>
<dbReference type="eggNOG" id="arCOG00722">
    <property type="taxonomic scope" value="Archaea"/>
</dbReference>
<accession>F2KPF1</accession>
<reference evidence="2 3" key="1">
    <citation type="submission" date="2011-03" db="EMBL/GenBank/DDBJ databases">
        <title>The complete genome of Archaeoglobus veneficus SNP6.</title>
        <authorList>
            <consortium name="US DOE Joint Genome Institute (JGI-PGF)"/>
            <person name="Lucas S."/>
            <person name="Copeland A."/>
            <person name="Lapidus A."/>
            <person name="Bruce D."/>
            <person name="Goodwin L."/>
            <person name="Pitluck S."/>
            <person name="Kyrpides N."/>
            <person name="Mavromatis K."/>
            <person name="Pagani I."/>
            <person name="Ivanova N."/>
            <person name="Mikhailova N."/>
            <person name="Lu M."/>
            <person name="Detter J.C."/>
            <person name="Tapia R."/>
            <person name="Han C."/>
            <person name="Land M."/>
            <person name="Hauser L."/>
            <person name="Markowitz V."/>
            <person name="Cheng J.-F."/>
            <person name="Hugenholtz P."/>
            <person name="Woyke T."/>
            <person name="Wu D."/>
            <person name="Spring S."/>
            <person name="Brambilla E."/>
            <person name="Klenk H.-P."/>
            <person name="Eisen J.A."/>
        </authorList>
    </citation>
    <scope>NUCLEOTIDE SEQUENCE [LARGE SCALE GENOMIC DNA]</scope>
    <source>
        <strain>SNP6</strain>
    </source>
</reference>
<dbReference type="EMBL" id="CP002588">
    <property type="protein sequence ID" value="AEA46382.1"/>
    <property type="molecule type" value="Genomic_DNA"/>
</dbReference>
<proteinExistence type="inferred from homology"/>
<dbReference type="PANTHER" id="PTHR37525:SF1">
    <property type="entry name" value="UPF0175 PROTEIN SSL1255"/>
    <property type="match status" value="1"/>
</dbReference>
<dbReference type="Pfam" id="PF03683">
    <property type="entry name" value="UPF0175"/>
    <property type="match status" value="1"/>
</dbReference>
<gene>
    <name evidence="2" type="ordered locus">Arcve_0349</name>
</gene>
<dbReference type="InterPro" id="IPR005368">
    <property type="entry name" value="UPF0175"/>
</dbReference>
<dbReference type="AlphaFoldDB" id="F2KPF1"/>
<sequence length="95" mass="10821">MKMEAAWIVKGIENVVKANPKRLESLLKDLKKDRELFEEIVISAYVDGLISLSKAAELLEVTRDELVEILKRKGIPLRVLSKEDVVAEAEAIKWF</sequence>
<name>F2KPF1_ARCVS</name>
<dbReference type="HOGENOM" id="CLU_154570_6_0_2"/>
<organism evidence="2 3">
    <name type="scientific">Archaeoglobus veneficus (strain DSM 11195 / SNP6)</name>
    <dbReference type="NCBI Taxonomy" id="693661"/>
    <lineage>
        <taxon>Archaea</taxon>
        <taxon>Methanobacteriati</taxon>
        <taxon>Methanobacteriota</taxon>
        <taxon>Archaeoglobi</taxon>
        <taxon>Archaeoglobales</taxon>
        <taxon>Archaeoglobaceae</taxon>
        <taxon>Archaeoglobus</taxon>
    </lineage>
</organism>
<dbReference type="KEGG" id="ave:Arcve_0349"/>
<keyword evidence="3" id="KW-1185">Reference proteome</keyword>
<protein>
    <submittedName>
        <fullName evidence="2">Uncharacterized protein</fullName>
    </submittedName>
</protein>
<evidence type="ECO:0000256" key="1">
    <source>
        <dbReference type="ARBA" id="ARBA00005651"/>
    </source>
</evidence>
<dbReference type="Proteomes" id="UP000008136">
    <property type="component" value="Chromosome"/>
</dbReference>
<dbReference type="InterPro" id="IPR052264">
    <property type="entry name" value="UPF0175_domain"/>
</dbReference>
<evidence type="ECO:0000313" key="2">
    <source>
        <dbReference type="EMBL" id="AEA46382.1"/>
    </source>
</evidence>